<dbReference type="CDD" id="cd03230">
    <property type="entry name" value="ABC_DR_subfamily_A"/>
    <property type="match status" value="1"/>
</dbReference>
<keyword evidence="2" id="KW-0547">Nucleotide-binding</keyword>
<evidence type="ECO:0000259" key="4">
    <source>
        <dbReference type="PROSITE" id="PS50893"/>
    </source>
</evidence>
<dbReference type="SMART" id="SM00382">
    <property type="entry name" value="AAA"/>
    <property type="match status" value="1"/>
</dbReference>
<dbReference type="Gene3D" id="3.40.50.300">
    <property type="entry name" value="P-loop containing nucleotide triphosphate hydrolases"/>
    <property type="match status" value="1"/>
</dbReference>
<dbReference type="InterPro" id="IPR051782">
    <property type="entry name" value="ABC_Transporter_VariousFunc"/>
</dbReference>
<dbReference type="PROSITE" id="PS50893">
    <property type="entry name" value="ABC_TRANSPORTER_2"/>
    <property type="match status" value="1"/>
</dbReference>
<dbReference type="AlphaFoldDB" id="A0A380L1I1"/>
<feature type="domain" description="ABC transporter" evidence="4">
    <location>
        <begin position="2"/>
        <end position="206"/>
    </location>
</feature>
<evidence type="ECO:0000256" key="3">
    <source>
        <dbReference type="ARBA" id="ARBA00022840"/>
    </source>
</evidence>
<dbReference type="EC" id="3.6.3.31" evidence="5"/>
<reference evidence="5" key="1">
    <citation type="submission" date="2018-06" db="EMBL/GenBank/DDBJ databases">
        <authorList>
            <consortium name="Pathogen Informatics"/>
            <person name="Doyle S."/>
        </authorList>
    </citation>
    <scope>NUCLEOTIDE SEQUENCE [LARGE SCALE GENOMIC DNA]</scope>
    <source>
        <strain evidence="5">NCTC11063</strain>
    </source>
</reference>
<dbReference type="RefSeq" id="WP_003034658.1">
    <property type="nucleotide sequence ID" value="NZ_UHFT01000001.1"/>
</dbReference>
<protein>
    <submittedName>
        <fullName evidence="5">ABC transporter, ATP-binding protein</fullName>
        <ecNumber evidence="5">3.6.3.-</ecNumber>
        <ecNumber evidence="5">3.6.3.31</ecNumber>
    </submittedName>
</protein>
<comment type="caution">
    <text evidence="5">The sequence shown here is derived from an EMBL/GenBank/DDBJ whole genome shotgun (WGS) entry which is preliminary data.</text>
</comment>
<evidence type="ECO:0000313" key="5">
    <source>
        <dbReference type="EMBL" id="SUN79421.1"/>
    </source>
</evidence>
<dbReference type="InterPro" id="IPR027417">
    <property type="entry name" value="P-loop_NTPase"/>
</dbReference>
<dbReference type="GO" id="GO:0016887">
    <property type="term" value="F:ATP hydrolysis activity"/>
    <property type="evidence" value="ECO:0007669"/>
    <property type="project" value="InterPro"/>
</dbReference>
<sequence>MLKIEHGFKTYKGNVVLNDIHLTFENHHIYGLVGINGSGKTLILKALAGYIKLDKGTVYQDNIQIRKRKNYIERAGVLIENPEFISHLSLLENLELVKQLCRHKKEIDLSYWISLYGLEKFTHTAYKNLSLGTKKKMALIQAFIDSPEILILDEPMNALDEKSVAVTQDLILKQKQKGLVVLSSHLASDIDNLCDVVYRIQEGKVV</sequence>
<dbReference type="PANTHER" id="PTHR42939:SF1">
    <property type="entry name" value="ABC TRANSPORTER ATP-BINDING PROTEIN ALBC-RELATED"/>
    <property type="match status" value="1"/>
</dbReference>
<dbReference type="PANTHER" id="PTHR42939">
    <property type="entry name" value="ABC TRANSPORTER ATP-BINDING PROTEIN ALBC-RELATED"/>
    <property type="match status" value="1"/>
</dbReference>
<keyword evidence="6" id="KW-1185">Reference proteome</keyword>
<keyword evidence="1" id="KW-0813">Transport</keyword>
<accession>A0A380L1I1</accession>
<proteinExistence type="predicted"/>
<evidence type="ECO:0000313" key="6">
    <source>
        <dbReference type="Proteomes" id="UP000255236"/>
    </source>
</evidence>
<evidence type="ECO:0000256" key="1">
    <source>
        <dbReference type="ARBA" id="ARBA00022448"/>
    </source>
</evidence>
<gene>
    <name evidence="5" type="primary">lptB_1</name>
    <name evidence="5" type="ORF">NCTC11063_00203</name>
</gene>
<organism evidence="5 6">
    <name type="scientific">Streptococcus milleri</name>
    <dbReference type="NCBI Taxonomy" id="33040"/>
    <lineage>
        <taxon>Bacteria</taxon>
        <taxon>Bacillati</taxon>
        <taxon>Bacillota</taxon>
        <taxon>Bacilli</taxon>
        <taxon>Lactobacillales</taxon>
        <taxon>Streptococcaceae</taxon>
        <taxon>Streptococcus</taxon>
    </lineage>
</organism>
<dbReference type="Proteomes" id="UP000255236">
    <property type="component" value="Unassembled WGS sequence"/>
</dbReference>
<keyword evidence="3 5" id="KW-0067">ATP-binding</keyword>
<dbReference type="Pfam" id="PF00005">
    <property type="entry name" value="ABC_tran"/>
    <property type="match status" value="1"/>
</dbReference>
<dbReference type="GO" id="GO:0005524">
    <property type="term" value="F:ATP binding"/>
    <property type="evidence" value="ECO:0007669"/>
    <property type="project" value="UniProtKB-KW"/>
</dbReference>
<dbReference type="SUPFAM" id="SSF52540">
    <property type="entry name" value="P-loop containing nucleoside triphosphate hydrolases"/>
    <property type="match status" value="1"/>
</dbReference>
<dbReference type="InterPro" id="IPR003593">
    <property type="entry name" value="AAA+_ATPase"/>
</dbReference>
<dbReference type="InterPro" id="IPR003439">
    <property type="entry name" value="ABC_transporter-like_ATP-bd"/>
</dbReference>
<dbReference type="EC" id="3.6.3.-" evidence="5"/>
<keyword evidence="5" id="KW-0378">Hydrolase</keyword>
<evidence type="ECO:0000256" key="2">
    <source>
        <dbReference type="ARBA" id="ARBA00022741"/>
    </source>
</evidence>
<dbReference type="EMBL" id="UHFT01000001">
    <property type="protein sequence ID" value="SUN79421.1"/>
    <property type="molecule type" value="Genomic_DNA"/>
</dbReference>
<name>A0A380L1I1_9STRE</name>